<comment type="caution">
    <text evidence="2">The sequence shown here is derived from an EMBL/GenBank/DDBJ whole genome shotgun (WGS) entry which is preliminary data.</text>
</comment>
<organism evidence="2 3">
    <name type="scientific">Lasiosphaeria hispida</name>
    <dbReference type="NCBI Taxonomy" id="260671"/>
    <lineage>
        <taxon>Eukaryota</taxon>
        <taxon>Fungi</taxon>
        <taxon>Dikarya</taxon>
        <taxon>Ascomycota</taxon>
        <taxon>Pezizomycotina</taxon>
        <taxon>Sordariomycetes</taxon>
        <taxon>Sordariomycetidae</taxon>
        <taxon>Sordariales</taxon>
        <taxon>Lasiosphaeriaceae</taxon>
        <taxon>Lasiosphaeria</taxon>
    </lineage>
</organism>
<name>A0AAJ0HQR5_9PEZI</name>
<evidence type="ECO:0000313" key="2">
    <source>
        <dbReference type="EMBL" id="KAK3359592.1"/>
    </source>
</evidence>
<keyword evidence="3" id="KW-1185">Reference proteome</keyword>
<feature type="region of interest" description="Disordered" evidence="1">
    <location>
        <begin position="217"/>
        <end position="250"/>
    </location>
</feature>
<dbReference type="AlphaFoldDB" id="A0AAJ0HQR5"/>
<proteinExistence type="predicted"/>
<gene>
    <name evidence="2" type="ORF">B0T25DRAFT_103098</name>
</gene>
<evidence type="ECO:0000256" key="1">
    <source>
        <dbReference type="SAM" id="MobiDB-lite"/>
    </source>
</evidence>
<protein>
    <submittedName>
        <fullName evidence="2">Uncharacterized protein</fullName>
    </submittedName>
</protein>
<dbReference type="EMBL" id="JAUIQD010000002">
    <property type="protein sequence ID" value="KAK3359592.1"/>
    <property type="molecule type" value="Genomic_DNA"/>
</dbReference>
<accession>A0AAJ0HQR5</accession>
<reference evidence="2" key="2">
    <citation type="submission" date="2023-06" db="EMBL/GenBank/DDBJ databases">
        <authorList>
            <consortium name="Lawrence Berkeley National Laboratory"/>
            <person name="Haridas S."/>
            <person name="Hensen N."/>
            <person name="Bonometti L."/>
            <person name="Westerberg I."/>
            <person name="Brannstrom I.O."/>
            <person name="Guillou S."/>
            <person name="Cros-Aarteil S."/>
            <person name="Calhoun S."/>
            <person name="Kuo A."/>
            <person name="Mondo S."/>
            <person name="Pangilinan J."/>
            <person name="Riley R."/>
            <person name="Labutti K."/>
            <person name="Andreopoulos B."/>
            <person name="Lipzen A."/>
            <person name="Chen C."/>
            <person name="Yanf M."/>
            <person name="Daum C."/>
            <person name="Ng V."/>
            <person name="Clum A."/>
            <person name="Steindorff A."/>
            <person name="Ohm R."/>
            <person name="Martin F."/>
            <person name="Silar P."/>
            <person name="Natvig D."/>
            <person name="Lalanne C."/>
            <person name="Gautier V."/>
            <person name="Ament-Velasquez S.L."/>
            <person name="Kruys A."/>
            <person name="Hutchinson M.I."/>
            <person name="Powell A.J."/>
            <person name="Barry K."/>
            <person name="Miller A.N."/>
            <person name="Grigoriev I.V."/>
            <person name="Debuchy R."/>
            <person name="Gladieux P."/>
            <person name="Thoren M.H."/>
            <person name="Johannesson H."/>
        </authorList>
    </citation>
    <scope>NUCLEOTIDE SEQUENCE</scope>
    <source>
        <strain evidence="2">CBS 955.72</strain>
    </source>
</reference>
<evidence type="ECO:0000313" key="3">
    <source>
        <dbReference type="Proteomes" id="UP001275084"/>
    </source>
</evidence>
<sequence length="250" mass="27109">MDMGKGPKATAARLTGLHPAVHRPSHLIMPILNQGRWEADGIVSASVPAVWRLPQYGSIHRISAPIPFQHQPTGERFLGRLPRKTHNISRASFAVRINAADWRRPVCEEEANTQSHAAAAANPRLEAGGRLSCCAFSGRLGRRSCVCLDGCLKRPGFSPPARFWILVLPVGAGNDGNLSAPPSHGERRLIHLTERALRGAVSSFAFLECPRERIPFPEPGLPHRPRRVTPRTGGTGRSSSPILATTSLCS</sequence>
<dbReference type="Proteomes" id="UP001275084">
    <property type="component" value="Unassembled WGS sequence"/>
</dbReference>
<reference evidence="2" key="1">
    <citation type="journal article" date="2023" name="Mol. Phylogenet. Evol.">
        <title>Genome-scale phylogeny and comparative genomics of the fungal order Sordariales.</title>
        <authorList>
            <person name="Hensen N."/>
            <person name="Bonometti L."/>
            <person name="Westerberg I."/>
            <person name="Brannstrom I.O."/>
            <person name="Guillou S."/>
            <person name="Cros-Aarteil S."/>
            <person name="Calhoun S."/>
            <person name="Haridas S."/>
            <person name="Kuo A."/>
            <person name="Mondo S."/>
            <person name="Pangilinan J."/>
            <person name="Riley R."/>
            <person name="LaButti K."/>
            <person name="Andreopoulos B."/>
            <person name="Lipzen A."/>
            <person name="Chen C."/>
            <person name="Yan M."/>
            <person name="Daum C."/>
            <person name="Ng V."/>
            <person name="Clum A."/>
            <person name="Steindorff A."/>
            <person name="Ohm R.A."/>
            <person name="Martin F."/>
            <person name="Silar P."/>
            <person name="Natvig D.O."/>
            <person name="Lalanne C."/>
            <person name="Gautier V."/>
            <person name="Ament-Velasquez S.L."/>
            <person name="Kruys A."/>
            <person name="Hutchinson M.I."/>
            <person name="Powell A.J."/>
            <person name="Barry K."/>
            <person name="Miller A.N."/>
            <person name="Grigoriev I.V."/>
            <person name="Debuchy R."/>
            <person name="Gladieux P."/>
            <person name="Hiltunen Thoren M."/>
            <person name="Johannesson H."/>
        </authorList>
    </citation>
    <scope>NUCLEOTIDE SEQUENCE</scope>
    <source>
        <strain evidence="2">CBS 955.72</strain>
    </source>
</reference>